<feature type="transmembrane region" description="Helical" evidence="9">
    <location>
        <begin position="276"/>
        <end position="296"/>
    </location>
</feature>
<feature type="transmembrane region" description="Helical" evidence="9">
    <location>
        <begin position="227"/>
        <end position="255"/>
    </location>
</feature>
<dbReference type="AlphaFoldDB" id="A0A1E5L9U6"/>
<dbReference type="Gene3D" id="1.20.1530.20">
    <property type="match status" value="1"/>
</dbReference>
<feature type="transmembrane region" description="Helical" evidence="9">
    <location>
        <begin position="94"/>
        <end position="113"/>
    </location>
</feature>
<accession>A0A1E5L9U6</accession>
<dbReference type="RefSeq" id="WP_069700780.1">
    <property type="nucleotide sequence ID" value="NZ_MJAT01000001.1"/>
</dbReference>
<dbReference type="EMBL" id="MJAT01000001">
    <property type="protein sequence ID" value="OEH86902.1"/>
    <property type="molecule type" value="Genomic_DNA"/>
</dbReference>
<dbReference type="NCBIfam" id="NF003715">
    <property type="entry name" value="PRK05326.1-2"/>
    <property type="match status" value="1"/>
</dbReference>
<dbReference type="GO" id="GO:0005886">
    <property type="term" value="C:plasma membrane"/>
    <property type="evidence" value="ECO:0007669"/>
    <property type="project" value="UniProtKB-SubCell"/>
</dbReference>
<evidence type="ECO:0000256" key="1">
    <source>
        <dbReference type="ARBA" id="ARBA00004651"/>
    </source>
</evidence>
<sequence>MQQQLASIDYSILLSALLLIIGVLATKFSTRLGVPALVLFIVVGMLVGSDGLGYIYFDNAELAQFVGILALVIILFEGGLQTNWANIRPIVKPALSLATLGVLFTTATVAIAAKVLLDVSWVEGLLFGAIVGSTDAAAVFSVLKGQNIRPKLEATLEAESGSNDPMAMFLTISLIEVLLIYQPSYWMLISSFFWQMGIGLLLGILFGKFSSYAINRINLDSSGLYPVFALAFALLAYSVTALVGASGLLAVYVTALIIGNKDLTYRNSIFRFNEGFAWIAQILMFIILGLLVFPRQLFTWEIILNGFILSFVLIFVARPLAVFVSTIRMGFCFKEKVFISWAGLRGAVPIVLATFPMTVGLENSQLYFNIVFFVVLTSTLLQGSTIAFFAERLGLTSEKRVESMHSLELVSLGNANAEIIEYVVAEDSVIMDKQLRDICFPKDVLINAVIRAGDLITPSGETRIQEEDILYILVNKSRKTELKTFLKMEQLL</sequence>
<feature type="transmembrane region" description="Helical" evidence="9">
    <location>
        <begin position="37"/>
        <end position="57"/>
    </location>
</feature>
<proteinExistence type="predicted"/>
<keyword evidence="12" id="KW-1185">Reference proteome</keyword>
<organism evidence="11 12">
    <name type="scientific">Desulfuribacillus stibiiarsenatis</name>
    <dbReference type="NCBI Taxonomy" id="1390249"/>
    <lineage>
        <taxon>Bacteria</taxon>
        <taxon>Bacillati</taxon>
        <taxon>Bacillota</taxon>
        <taxon>Desulfuribacillia</taxon>
        <taxon>Desulfuribacillales</taxon>
        <taxon>Desulfuribacillaceae</taxon>
        <taxon>Desulfuribacillus</taxon>
    </lineage>
</organism>
<feature type="transmembrane region" description="Helical" evidence="9">
    <location>
        <begin position="337"/>
        <end position="355"/>
    </location>
</feature>
<gene>
    <name evidence="11" type="ORF">BHU72_01170</name>
</gene>
<dbReference type="Pfam" id="PF00999">
    <property type="entry name" value="Na_H_Exchanger"/>
    <property type="match status" value="1"/>
</dbReference>
<dbReference type="GO" id="GO:0006813">
    <property type="term" value="P:potassium ion transport"/>
    <property type="evidence" value="ECO:0007669"/>
    <property type="project" value="InterPro"/>
</dbReference>
<dbReference type="STRING" id="1390249.BHU72_01170"/>
<evidence type="ECO:0000256" key="3">
    <source>
        <dbReference type="ARBA" id="ARBA00022449"/>
    </source>
</evidence>
<keyword evidence="6 9" id="KW-1133">Transmembrane helix</keyword>
<dbReference type="GO" id="GO:1902600">
    <property type="term" value="P:proton transmembrane transport"/>
    <property type="evidence" value="ECO:0007669"/>
    <property type="project" value="InterPro"/>
</dbReference>
<feature type="transmembrane region" description="Helical" evidence="9">
    <location>
        <begin position="185"/>
        <end position="207"/>
    </location>
</feature>
<dbReference type="Pfam" id="PF02080">
    <property type="entry name" value="TrkA_C"/>
    <property type="match status" value="1"/>
</dbReference>
<keyword evidence="7" id="KW-0406">Ion transport</keyword>
<evidence type="ECO:0000256" key="5">
    <source>
        <dbReference type="ARBA" id="ARBA00022692"/>
    </source>
</evidence>
<feature type="transmembrane region" description="Helical" evidence="9">
    <location>
        <begin position="125"/>
        <end position="143"/>
    </location>
</feature>
<dbReference type="GO" id="GO:0015297">
    <property type="term" value="F:antiporter activity"/>
    <property type="evidence" value="ECO:0007669"/>
    <property type="project" value="UniProtKB-KW"/>
</dbReference>
<name>A0A1E5L9U6_9FIRM</name>
<dbReference type="InterPro" id="IPR006153">
    <property type="entry name" value="Cation/H_exchanger_TM"/>
</dbReference>
<feature type="transmembrane region" description="Helical" evidence="9">
    <location>
        <begin position="6"/>
        <end position="25"/>
    </location>
</feature>
<keyword evidence="5 9" id="KW-0812">Transmembrane</keyword>
<keyword evidence="2" id="KW-0813">Transport</keyword>
<dbReference type="InterPro" id="IPR036721">
    <property type="entry name" value="RCK_C_sf"/>
</dbReference>
<evidence type="ECO:0000256" key="6">
    <source>
        <dbReference type="ARBA" id="ARBA00022989"/>
    </source>
</evidence>
<feature type="transmembrane region" description="Helical" evidence="9">
    <location>
        <begin position="302"/>
        <end position="325"/>
    </location>
</feature>
<evidence type="ECO:0000256" key="2">
    <source>
        <dbReference type="ARBA" id="ARBA00022448"/>
    </source>
</evidence>
<feature type="domain" description="RCK C-terminal" evidence="10">
    <location>
        <begin position="407"/>
        <end position="488"/>
    </location>
</feature>
<feature type="transmembrane region" description="Helical" evidence="9">
    <location>
        <begin position="367"/>
        <end position="390"/>
    </location>
</feature>
<dbReference type="PANTHER" id="PTHR32507">
    <property type="entry name" value="NA(+)/H(+) ANTIPORTER 1"/>
    <property type="match status" value="1"/>
</dbReference>
<dbReference type="Gene3D" id="3.30.70.1450">
    <property type="entry name" value="Regulator of K+ conductance, C-terminal domain"/>
    <property type="match status" value="1"/>
</dbReference>
<dbReference type="OrthoDB" id="9810759at2"/>
<evidence type="ECO:0000259" key="10">
    <source>
        <dbReference type="PROSITE" id="PS51202"/>
    </source>
</evidence>
<evidence type="ECO:0000256" key="4">
    <source>
        <dbReference type="ARBA" id="ARBA00022475"/>
    </source>
</evidence>
<protein>
    <submittedName>
        <fullName evidence="11">K+/H+ antiporter</fullName>
    </submittedName>
</protein>
<dbReference type="NCBIfam" id="NF003716">
    <property type="entry name" value="PRK05326.1-3"/>
    <property type="match status" value="1"/>
</dbReference>
<keyword evidence="8 9" id="KW-0472">Membrane</keyword>
<keyword evidence="4" id="KW-1003">Cell membrane</keyword>
<feature type="transmembrane region" description="Helical" evidence="9">
    <location>
        <begin position="63"/>
        <end position="82"/>
    </location>
</feature>
<evidence type="ECO:0000256" key="7">
    <source>
        <dbReference type="ARBA" id="ARBA00023065"/>
    </source>
</evidence>
<dbReference type="InterPro" id="IPR006037">
    <property type="entry name" value="RCK_C"/>
</dbReference>
<dbReference type="InterPro" id="IPR038770">
    <property type="entry name" value="Na+/solute_symporter_sf"/>
</dbReference>
<evidence type="ECO:0000313" key="11">
    <source>
        <dbReference type="EMBL" id="OEH86902.1"/>
    </source>
</evidence>
<evidence type="ECO:0000313" key="12">
    <source>
        <dbReference type="Proteomes" id="UP000095255"/>
    </source>
</evidence>
<dbReference type="PANTHER" id="PTHR32507:SF7">
    <property type="entry name" value="K(+)_H(+) ANTIPORTER NHAP2"/>
    <property type="match status" value="1"/>
</dbReference>
<comment type="subcellular location">
    <subcellularLocation>
        <location evidence="1">Cell membrane</location>
        <topology evidence="1">Multi-pass membrane protein</topology>
    </subcellularLocation>
</comment>
<keyword evidence="3" id="KW-0050">Antiport</keyword>
<reference evidence="11 12" key="1">
    <citation type="submission" date="2016-09" db="EMBL/GenBank/DDBJ databases">
        <title>Desulfuribacillus arsenicus sp. nov., an obligately anaerobic, dissimilatory arsenic- and antimonate-reducing bacterium isolated from anoxic sediments.</title>
        <authorList>
            <person name="Abin C.A."/>
            <person name="Hollibaugh J.T."/>
        </authorList>
    </citation>
    <scope>NUCLEOTIDE SEQUENCE [LARGE SCALE GENOMIC DNA]</scope>
    <source>
        <strain evidence="11 12">MLFW-2</strain>
    </source>
</reference>
<evidence type="ECO:0000256" key="8">
    <source>
        <dbReference type="ARBA" id="ARBA00023136"/>
    </source>
</evidence>
<dbReference type="GO" id="GO:0008324">
    <property type="term" value="F:monoatomic cation transmembrane transporter activity"/>
    <property type="evidence" value="ECO:0007669"/>
    <property type="project" value="InterPro"/>
</dbReference>
<dbReference type="PROSITE" id="PS51202">
    <property type="entry name" value="RCK_C"/>
    <property type="match status" value="1"/>
</dbReference>
<dbReference type="Proteomes" id="UP000095255">
    <property type="component" value="Unassembled WGS sequence"/>
</dbReference>
<evidence type="ECO:0000256" key="9">
    <source>
        <dbReference type="SAM" id="Phobius"/>
    </source>
</evidence>
<dbReference type="SUPFAM" id="SSF116726">
    <property type="entry name" value="TrkA C-terminal domain-like"/>
    <property type="match status" value="1"/>
</dbReference>
<comment type="caution">
    <text evidence="11">The sequence shown here is derived from an EMBL/GenBank/DDBJ whole genome shotgun (WGS) entry which is preliminary data.</text>
</comment>